<reference evidence="2" key="1">
    <citation type="submission" date="2022-11" db="UniProtKB">
        <authorList>
            <consortium name="WormBaseParasite"/>
        </authorList>
    </citation>
    <scope>IDENTIFICATION</scope>
</reference>
<name>A0AC35FGI7_9BILA</name>
<accession>A0AC35FGI7</accession>
<dbReference type="WBParaSite" id="PS1159_v2.g16616.t1">
    <property type="protein sequence ID" value="PS1159_v2.g16616.t1"/>
    <property type="gene ID" value="PS1159_v2.g16616"/>
</dbReference>
<proteinExistence type="predicted"/>
<protein>
    <submittedName>
        <fullName evidence="2">Cation/H+ exchanger domain-containing protein</fullName>
    </submittedName>
</protein>
<evidence type="ECO:0000313" key="1">
    <source>
        <dbReference type="Proteomes" id="UP000887580"/>
    </source>
</evidence>
<organism evidence="1 2">
    <name type="scientific">Panagrolaimus sp. PS1159</name>
    <dbReference type="NCBI Taxonomy" id="55785"/>
    <lineage>
        <taxon>Eukaryota</taxon>
        <taxon>Metazoa</taxon>
        <taxon>Ecdysozoa</taxon>
        <taxon>Nematoda</taxon>
        <taxon>Chromadorea</taxon>
        <taxon>Rhabditida</taxon>
        <taxon>Tylenchina</taxon>
        <taxon>Panagrolaimomorpha</taxon>
        <taxon>Panagrolaimoidea</taxon>
        <taxon>Panagrolaimidae</taxon>
        <taxon>Panagrolaimus</taxon>
    </lineage>
</organism>
<evidence type="ECO:0000313" key="2">
    <source>
        <dbReference type="WBParaSite" id="PS1159_v2.g16616.t1"/>
    </source>
</evidence>
<dbReference type="Proteomes" id="UP000887580">
    <property type="component" value="Unplaced"/>
</dbReference>
<sequence length="523" mass="57436">MEEEEESRSFAECQQNYSKIIKPTLKDKIWLEGNKIFVYILFAISVIVASLSIFKLLSYVPFGPEEDLYGEPVPTLDVSFDGGTLTVKQIQQIIFSLIIIFISSIGISYLAERVKMPGLLGILLLGILFRNVSIFNRNLFINDAIGSLLRKFAFLIILLRAGLGLDAKALMELKGACVFLAFLPCTFEAFTVAFASWLIFKINFSFGLLLGFVLAAVSPAVIVPAMLELRTKRLGIDKGIPTLINAAASIDDVYAITWFSLILSSITSGSEDNSSQVWTIIRAPLEVIGGIILGGILGIILWIFPDPKLTSIKLRRISLLLSLSFAALFGTEYLGLETVGPIAVLILGFTAALRWRKLSRLECLKEEKLLKNAWDYIGLPFLFCLIGYQLNLEQLDEGSIAQAVAILACGLFIRCIVAALAVLKTKLNLKEKIFVAISWLPKATVQAALAPVLLDMTRTNSSKFGIYQSEGIIILTVSIISILMTAPAGAILIRLLGPILLTKSRDPPKDDPIELEEKVLNSI</sequence>